<organism evidence="4">
    <name type="scientific">Anthurium amnicola</name>
    <dbReference type="NCBI Taxonomy" id="1678845"/>
    <lineage>
        <taxon>Eukaryota</taxon>
        <taxon>Viridiplantae</taxon>
        <taxon>Streptophyta</taxon>
        <taxon>Embryophyta</taxon>
        <taxon>Tracheophyta</taxon>
        <taxon>Spermatophyta</taxon>
        <taxon>Magnoliopsida</taxon>
        <taxon>Liliopsida</taxon>
        <taxon>Araceae</taxon>
        <taxon>Pothoideae</taxon>
        <taxon>Potheae</taxon>
        <taxon>Anthurium</taxon>
    </lineage>
</organism>
<keyword evidence="2 4" id="KW-0689">Ribosomal protein</keyword>
<keyword evidence="3" id="KW-0687">Ribonucleoprotein</keyword>
<comment type="similarity">
    <text evidence="1">Belongs to the bacterial ribosomal protein bS21 family.</text>
</comment>
<dbReference type="EMBL" id="GDJX01022772">
    <property type="protein sequence ID" value="JAT45164.1"/>
    <property type="molecule type" value="Transcribed_RNA"/>
</dbReference>
<feature type="non-terminal residue" evidence="4">
    <location>
        <position position="1"/>
    </location>
</feature>
<dbReference type="InterPro" id="IPR001911">
    <property type="entry name" value="Ribosomal_bS21"/>
</dbReference>
<sequence>LYFTNPSPGFAGPSSRGRTGLIKLGWANRVTDPDAGRVEPPPRSAAGMNRVVGRVSSLLFHRSPAGVPSPVPVTTTVTAAAAAASHQEQRWVWGLAGWLLGGVRGIRVRVWNGNLEQAVGVLHRKMQSSGMERLLRRARTQERHLKNSEKRVLARKNLDRRVRSQEFHKKLRQALIHKLRGL</sequence>
<protein>
    <submittedName>
        <fullName evidence="4">30S ribosomal protein S21 2</fullName>
    </submittedName>
</protein>
<dbReference type="AlphaFoldDB" id="A0A1D1XS09"/>
<evidence type="ECO:0000256" key="1">
    <source>
        <dbReference type="ARBA" id="ARBA00006640"/>
    </source>
</evidence>
<evidence type="ECO:0000256" key="3">
    <source>
        <dbReference type="ARBA" id="ARBA00023274"/>
    </source>
</evidence>
<dbReference type="GO" id="GO:1990904">
    <property type="term" value="C:ribonucleoprotein complex"/>
    <property type="evidence" value="ECO:0007669"/>
    <property type="project" value="UniProtKB-KW"/>
</dbReference>
<gene>
    <name evidence="4" type="primary">rpsU2_1</name>
    <name evidence="4" type="ORF">g.15990</name>
</gene>
<name>A0A1D1XS09_9ARAE</name>
<accession>A0A1D1XS09</accession>
<dbReference type="PANTHER" id="PTHR37228:SF1">
    <property type="entry name" value="RIBOSOMAL PROTEIN S21 FAMILY PROTEIN"/>
    <property type="match status" value="1"/>
</dbReference>
<evidence type="ECO:0000256" key="2">
    <source>
        <dbReference type="ARBA" id="ARBA00022980"/>
    </source>
</evidence>
<dbReference type="GO" id="GO:0006412">
    <property type="term" value="P:translation"/>
    <property type="evidence" value="ECO:0007669"/>
    <property type="project" value="InterPro"/>
</dbReference>
<dbReference type="GO" id="GO:0005840">
    <property type="term" value="C:ribosome"/>
    <property type="evidence" value="ECO:0007669"/>
    <property type="project" value="UniProtKB-KW"/>
</dbReference>
<dbReference type="PANTHER" id="PTHR37228">
    <property type="entry name" value="RIBOSOMAL PROTEIN S21 FAMILY PROTEIN"/>
    <property type="match status" value="1"/>
</dbReference>
<reference evidence="4" key="1">
    <citation type="submission" date="2015-07" db="EMBL/GenBank/DDBJ databases">
        <title>Transcriptome Assembly of Anthurium amnicola.</title>
        <authorList>
            <person name="Suzuki J."/>
        </authorList>
    </citation>
    <scope>NUCLEOTIDE SEQUENCE</scope>
</reference>
<dbReference type="Pfam" id="PF01165">
    <property type="entry name" value="Ribosomal_S21"/>
    <property type="match status" value="1"/>
</dbReference>
<evidence type="ECO:0000313" key="4">
    <source>
        <dbReference type="EMBL" id="JAT45164.1"/>
    </source>
</evidence>
<proteinExistence type="inferred from homology"/>
<dbReference type="GO" id="GO:0003735">
    <property type="term" value="F:structural constituent of ribosome"/>
    <property type="evidence" value="ECO:0007669"/>
    <property type="project" value="InterPro"/>
</dbReference>